<proteinExistence type="predicted"/>
<sequence>MAEALRVEEEQWKAEEARKAEEQRRLAAEAEEHQVVAEAVVCKLEEAVQREQAAEERRKKQWAEKAKKTRDQERAVERESGPSRRNMSGDVVGRKRPRVIDDSSSESNWEKTTEAQRMLEDEEADEEESRGRQGKGKGKATSRVTLRRGKQKMGGPGRICQRCSEMGKECLPYTGERAWVFICAACHKDGKGCKPIGVDSATGWAAELQEAHRTNELLQELVKTMAGIEATQQEQLQVAQSTRHAMRGQTVNLEAIWQQGRAGLEDLESEESDDEFEEGASGDSEDGEEEAEEEMEVEKEKEKASGEGGEMEVD</sequence>
<comment type="caution">
    <text evidence="2">The sequence shown here is derived from an EMBL/GenBank/DDBJ whole genome shotgun (WGS) entry which is preliminary data.</text>
</comment>
<dbReference type="EMBL" id="MU152525">
    <property type="protein sequence ID" value="KAF9440439.1"/>
    <property type="molecule type" value="Genomic_DNA"/>
</dbReference>
<feature type="compositionally biased region" description="Acidic residues" evidence="1">
    <location>
        <begin position="265"/>
        <end position="297"/>
    </location>
</feature>
<keyword evidence="3" id="KW-1185">Reference proteome</keyword>
<reference evidence="2" key="1">
    <citation type="submission" date="2020-11" db="EMBL/GenBank/DDBJ databases">
        <authorList>
            <consortium name="DOE Joint Genome Institute"/>
            <person name="Ahrendt S."/>
            <person name="Riley R."/>
            <person name="Andreopoulos W."/>
            <person name="Labutti K."/>
            <person name="Pangilinan J."/>
            <person name="Ruiz-Duenas F.J."/>
            <person name="Barrasa J.M."/>
            <person name="Sanchez-Garcia M."/>
            <person name="Camarero S."/>
            <person name="Miyauchi S."/>
            <person name="Serrano A."/>
            <person name="Linde D."/>
            <person name="Babiker R."/>
            <person name="Drula E."/>
            <person name="Ayuso-Fernandez I."/>
            <person name="Pacheco R."/>
            <person name="Padilla G."/>
            <person name="Ferreira P."/>
            <person name="Barriuso J."/>
            <person name="Kellner H."/>
            <person name="Castanera R."/>
            <person name="Alfaro M."/>
            <person name="Ramirez L."/>
            <person name="Pisabarro A.G."/>
            <person name="Kuo A."/>
            <person name="Tritt A."/>
            <person name="Lipzen A."/>
            <person name="He G."/>
            <person name="Yan M."/>
            <person name="Ng V."/>
            <person name="Cullen D."/>
            <person name="Martin F."/>
            <person name="Rosso M.-N."/>
            <person name="Henrissat B."/>
            <person name="Hibbett D."/>
            <person name="Martinez A.T."/>
            <person name="Grigoriev I.V."/>
        </authorList>
    </citation>
    <scope>NUCLEOTIDE SEQUENCE</scope>
    <source>
        <strain evidence="2">MF-IS2</strain>
    </source>
</reference>
<feature type="region of interest" description="Disordered" evidence="1">
    <location>
        <begin position="1"/>
        <end position="32"/>
    </location>
</feature>
<feature type="compositionally biased region" description="Basic and acidic residues" evidence="1">
    <location>
        <begin position="108"/>
        <end position="119"/>
    </location>
</feature>
<feature type="compositionally biased region" description="Basic residues" evidence="1">
    <location>
        <begin position="132"/>
        <end position="151"/>
    </location>
</feature>
<evidence type="ECO:0000313" key="2">
    <source>
        <dbReference type="EMBL" id="KAF9440439.1"/>
    </source>
</evidence>
<name>A0A9P6BW59_9AGAR</name>
<organism evidence="2 3">
    <name type="scientific">Macrolepiota fuliginosa MF-IS2</name>
    <dbReference type="NCBI Taxonomy" id="1400762"/>
    <lineage>
        <taxon>Eukaryota</taxon>
        <taxon>Fungi</taxon>
        <taxon>Dikarya</taxon>
        <taxon>Basidiomycota</taxon>
        <taxon>Agaricomycotina</taxon>
        <taxon>Agaricomycetes</taxon>
        <taxon>Agaricomycetidae</taxon>
        <taxon>Agaricales</taxon>
        <taxon>Agaricineae</taxon>
        <taxon>Agaricaceae</taxon>
        <taxon>Macrolepiota</taxon>
    </lineage>
</organism>
<feature type="region of interest" description="Disordered" evidence="1">
    <location>
        <begin position="261"/>
        <end position="314"/>
    </location>
</feature>
<gene>
    <name evidence="2" type="ORF">P691DRAFT_802302</name>
</gene>
<protein>
    <submittedName>
        <fullName evidence="2">Uncharacterized protein</fullName>
    </submittedName>
</protein>
<accession>A0A9P6BW59</accession>
<evidence type="ECO:0000313" key="3">
    <source>
        <dbReference type="Proteomes" id="UP000807342"/>
    </source>
</evidence>
<evidence type="ECO:0000256" key="1">
    <source>
        <dbReference type="SAM" id="MobiDB-lite"/>
    </source>
</evidence>
<feature type="compositionally biased region" description="Basic and acidic residues" evidence="1">
    <location>
        <begin position="51"/>
        <end position="82"/>
    </location>
</feature>
<dbReference type="AlphaFoldDB" id="A0A9P6BW59"/>
<feature type="region of interest" description="Disordered" evidence="1">
    <location>
        <begin position="51"/>
        <end position="158"/>
    </location>
</feature>
<dbReference type="Proteomes" id="UP000807342">
    <property type="component" value="Unassembled WGS sequence"/>
</dbReference>